<evidence type="ECO:0000256" key="1">
    <source>
        <dbReference type="SAM" id="Phobius"/>
    </source>
</evidence>
<dbReference type="RefSeq" id="XP_012213515.1">
    <property type="nucleotide sequence ID" value="XM_012358125.1"/>
</dbReference>
<gene>
    <name evidence="2" type="ORF">SPRG_18686</name>
</gene>
<dbReference type="EMBL" id="KK584569">
    <property type="protein sequence ID" value="KDO15778.1"/>
    <property type="molecule type" value="Genomic_DNA"/>
</dbReference>
<dbReference type="VEuPathDB" id="FungiDB:SPRG_18686"/>
<feature type="non-terminal residue" evidence="2">
    <location>
        <position position="1"/>
    </location>
</feature>
<feature type="transmembrane region" description="Helical" evidence="1">
    <location>
        <begin position="6"/>
        <end position="23"/>
    </location>
</feature>
<name>A0A067BCG4_SAPPC</name>
<accession>A0A067BCG4</accession>
<organism evidence="2 3">
    <name type="scientific">Saprolegnia parasitica (strain CBS 223.65)</name>
    <dbReference type="NCBI Taxonomy" id="695850"/>
    <lineage>
        <taxon>Eukaryota</taxon>
        <taxon>Sar</taxon>
        <taxon>Stramenopiles</taxon>
        <taxon>Oomycota</taxon>
        <taxon>Saprolegniomycetes</taxon>
        <taxon>Saprolegniales</taxon>
        <taxon>Saprolegniaceae</taxon>
        <taxon>Saprolegnia</taxon>
    </lineage>
</organism>
<evidence type="ECO:0000313" key="3">
    <source>
        <dbReference type="Proteomes" id="UP000030745"/>
    </source>
</evidence>
<dbReference type="AlphaFoldDB" id="A0A067BCG4"/>
<reference evidence="2 3" key="1">
    <citation type="journal article" date="2013" name="PLoS Genet.">
        <title>Distinctive expansion of potential virulence genes in the genome of the oomycete fish pathogen Saprolegnia parasitica.</title>
        <authorList>
            <person name="Jiang R.H."/>
            <person name="de Bruijn I."/>
            <person name="Haas B.J."/>
            <person name="Belmonte R."/>
            <person name="Lobach L."/>
            <person name="Christie J."/>
            <person name="van den Ackerveken G."/>
            <person name="Bottin A."/>
            <person name="Bulone V."/>
            <person name="Diaz-Moreno S.M."/>
            <person name="Dumas B."/>
            <person name="Fan L."/>
            <person name="Gaulin E."/>
            <person name="Govers F."/>
            <person name="Grenville-Briggs L.J."/>
            <person name="Horner N.R."/>
            <person name="Levin J.Z."/>
            <person name="Mammella M."/>
            <person name="Meijer H.J."/>
            <person name="Morris P."/>
            <person name="Nusbaum C."/>
            <person name="Oome S."/>
            <person name="Phillips A.J."/>
            <person name="van Rooyen D."/>
            <person name="Rzeszutek E."/>
            <person name="Saraiva M."/>
            <person name="Secombes C.J."/>
            <person name="Seidl M.F."/>
            <person name="Snel B."/>
            <person name="Stassen J.H."/>
            <person name="Sykes S."/>
            <person name="Tripathy S."/>
            <person name="van den Berg H."/>
            <person name="Vega-Arreguin J.C."/>
            <person name="Wawra S."/>
            <person name="Young S.K."/>
            <person name="Zeng Q."/>
            <person name="Dieguez-Uribeondo J."/>
            <person name="Russ C."/>
            <person name="Tyler B.M."/>
            <person name="van West P."/>
        </authorList>
    </citation>
    <scope>NUCLEOTIDE SEQUENCE [LARGE SCALE GENOMIC DNA]</scope>
    <source>
        <strain evidence="2 3">CBS 223.65</strain>
    </source>
</reference>
<sequence>TGLAIGGIASAFAIVLLVVVLDLKRRQCQGEAAFDDAYANVQPSPNRHAQTVYVYPRSSPSQILYYTSWFPGAATDDFFVDDGSIAEAVAVEPSSQALVASI</sequence>
<keyword evidence="1" id="KW-0812">Transmembrane</keyword>
<evidence type="ECO:0000313" key="2">
    <source>
        <dbReference type="EMBL" id="KDO15778.1"/>
    </source>
</evidence>
<keyword evidence="1" id="KW-0472">Membrane</keyword>
<dbReference type="Proteomes" id="UP000030745">
    <property type="component" value="Unassembled WGS sequence"/>
</dbReference>
<keyword evidence="1" id="KW-1133">Transmembrane helix</keyword>
<protein>
    <submittedName>
        <fullName evidence="2">Uncharacterized protein</fullName>
    </submittedName>
</protein>
<dbReference type="KEGG" id="spar:SPRG_18686"/>
<proteinExistence type="predicted"/>
<keyword evidence="3" id="KW-1185">Reference proteome</keyword>
<dbReference type="GeneID" id="24140208"/>